<evidence type="ECO:0000313" key="4">
    <source>
        <dbReference type="EMBL" id="ASV75351.1"/>
    </source>
</evidence>
<name>A0A286RHA6_9BACT</name>
<feature type="domain" description="Smf/DprA SLOG" evidence="2">
    <location>
        <begin position="85"/>
        <end position="292"/>
    </location>
</feature>
<dbReference type="OrthoDB" id="9785707at2"/>
<reference evidence="4 5" key="1">
    <citation type="journal article" name="Front. Microbiol.">
        <title>Sugar Metabolism of the First Thermophilic Planctomycete Thermogutta terrifontis: Comparative Genomic and Transcriptomic Approaches.</title>
        <authorList>
            <person name="Elcheninov A.G."/>
            <person name="Menzel P."/>
            <person name="Gudbergsdottir S.R."/>
            <person name="Slesarev A.I."/>
            <person name="Kadnikov V.V."/>
            <person name="Krogh A."/>
            <person name="Bonch-Osmolovskaya E.A."/>
            <person name="Peng X."/>
            <person name="Kublanov I.V."/>
        </authorList>
    </citation>
    <scope>NUCLEOTIDE SEQUENCE [LARGE SCALE GENOMIC DNA]</scope>
    <source>
        <strain evidence="4 5">R1</strain>
    </source>
</reference>
<evidence type="ECO:0000256" key="1">
    <source>
        <dbReference type="ARBA" id="ARBA00006525"/>
    </source>
</evidence>
<sequence>MDDAYHARLVAHLRLSLIEGVGPRLYQLLINRFGSPEEVFSASENALLETPGVGRRLAARLRNPPAVAETEELIETCFKAGIDILWPEHIRYPRLLKEIPDPPLALFARGELKSEDELAVAIVGTRHASTYGLAMAERLAAGLARAGVTIISGLARGIDAAAHRGALMAGGRTIAVLGSGVARIYPPEHAALAEEILQHGALLSEAPPHAPPHGGMFPQRNRIISGMALGVVIVEAGESSGALITARHAVEQNREVFAVPGRADAPNSRGCNRLLRDGAKWVESPEDVLEELGPLARPVARSDGTTIRQPAELKLTPLEQQVLQTIRSDPTPIDEVIAMTGLAASQVLAIISVLEMRKLIRRLGTNVQRLW</sequence>
<dbReference type="Gene3D" id="3.40.50.450">
    <property type="match status" value="1"/>
</dbReference>
<feature type="domain" description="DprA winged helix" evidence="3">
    <location>
        <begin position="309"/>
        <end position="363"/>
    </location>
</feature>
<evidence type="ECO:0000313" key="5">
    <source>
        <dbReference type="Proteomes" id="UP000215086"/>
    </source>
</evidence>
<dbReference type="Proteomes" id="UP000215086">
    <property type="component" value="Chromosome"/>
</dbReference>
<dbReference type="Pfam" id="PF14520">
    <property type="entry name" value="HHH_5"/>
    <property type="match status" value="1"/>
</dbReference>
<dbReference type="InterPro" id="IPR010994">
    <property type="entry name" value="RuvA_2-like"/>
</dbReference>
<dbReference type="NCBIfam" id="TIGR00732">
    <property type="entry name" value="dprA"/>
    <property type="match status" value="1"/>
</dbReference>
<dbReference type="RefSeq" id="WP_095415442.1">
    <property type="nucleotide sequence ID" value="NZ_CP018477.1"/>
</dbReference>
<keyword evidence="5" id="KW-1185">Reference proteome</keyword>
<evidence type="ECO:0000259" key="2">
    <source>
        <dbReference type="Pfam" id="PF02481"/>
    </source>
</evidence>
<dbReference type="Pfam" id="PF02481">
    <property type="entry name" value="DNA_processg_A"/>
    <property type="match status" value="1"/>
</dbReference>
<dbReference type="PANTHER" id="PTHR43022:SF1">
    <property type="entry name" value="PROTEIN SMF"/>
    <property type="match status" value="1"/>
</dbReference>
<dbReference type="Pfam" id="PF17782">
    <property type="entry name" value="WHD_DprA"/>
    <property type="match status" value="1"/>
</dbReference>
<dbReference type="KEGG" id="ttf:THTE_2749"/>
<comment type="similarity">
    <text evidence="1">Belongs to the DprA/Smf family.</text>
</comment>
<dbReference type="InterPro" id="IPR036388">
    <property type="entry name" value="WH-like_DNA-bd_sf"/>
</dbReference>
<dbReference type="InterPro" id="IPR003488">
    <property type="entry name" value="DprA"/>
</dbReference>
<proteinExistence type="inferred from homology"/>
<gene>
    <name evidence="4" type="ORF">THTE_2749</name>
</gene>
<dbReference type="SUPFAM" id="SSF47781">
    <property type="entry name" value="RuvA domain 2-like"/>
    <property type="match status" value="1"/>
</dbReference>
<dbReference type="PANTHER" id="PTHR43022">
    <property type="entry name" value="PROTEIN SMF"/>
    <property type="match status" value="1"/>
</dbReference>
<dbReference type="EMBL" id="CP018477">
    <property type="protein sequence ID" value="ASV75351.1"/>
    <property type="molecule type" value="Genomic_DNA"/>
</dbReference>
<dbReference type="SUPFAM" id="SSF102405">
    <property type="entry name" value="MCP/YpsA-like"/>
    <property type="match status" value="1"/>
</dbReference>
<organism evidence="4 5">
    <name type="scientific">Thermogutta terrifontis</name>
    <dbReference type="NCBI Taxonomy" id="1331910"/>
    <lineage>
        <taxon>Bacteria</taxon>
        <taxon>Pseudomonadati</taxon>
        <taxon>Planctomycetota</taxon>
        <taxon>Planctomycetia</taxon>
        <taxon>Pirellulales</taxon>
        <taxon>Thermoguttaceae</taxon>
        <taxon>Thermogutta</taxon>
    </lineage>
</organism>
<dbReference type="InterPro" id="IPR057666">
    <property type="entry name" value="DrpA_SLOG"/>
</dbReference>
<protein>
    <submittedName>
        <fullName evidence="4">Rossmann fold nucleotide-binding protein Smf</fullName>
    </submittedName>
</protein>
<dbReference type="InterPro" id="IPR041614">
    <property type="entry name" value="DprA_WH"/>
</dbReference>
<dbReference type="Gene3D" id="1.10.10.10">
    <property type="entry name" value="Winged helix-like DNA-binding domain superfamily/Winged helix DNA-binding domain"/>
    <property type="match status" value="1"/>
</dbReference>
<evidence type="ECO:0000259" key="3">
    <source>
        <dbReference type="Pfam" id="PF17782"/>
    </source>
</evidence>
<dbReference type="AlphaFoldDB" id="A0A286RHA6"/>
<dbReference type="GO" id="GO:0009294">
    <property type="term" value="P:DNA-mediated transformation"/>
    <property type="evidence" value="ECO:0007669"/>
    <property type="project" value="InterPro"/>
</dbReference>
<accession>A0A286RHA6</accession>